<organism evidence="1 2">
    <name type="scientific">Auricularia subglabra (strain TFB-10046 / SS5)</name>
    <name type="common">White-rot fungus</name>
    <name type="synonym">Auricularia delicata (strain TFB10046)</name>
    <dbReference type="NCBI Taxonomy" id="717982"/>
    <lineage>
        <taxon>Eukaryota</taxon>
        <taxon>Fungi</taxon>
        <taxon>Dikarya</taxon>
        <taxon>Basidiomycota</taxon>
        <taxon>Agaricomycotina</taxon>
        <taxon>Agaricomycetes</taxon>
        <taxon>Auriculariales</taxon>
        <taxon>Auriculariaceae</taxon>
        <taxon>Auricularia</taxon>
    </lineage>
</organism>
<dbReference type="KEGG" id="adl:AURDEDRAFT_131542"/>
<name>J0LB83_AURST</name>
<dbReference type="InParanoid" id="J0LB83"/>
<gene>
    <name evidence="1" type="ORF">AURDEDRAFT_131542</name>
</gene>
<proteinExistence type="predicted"/>
<dbReference type="Proteomes" id="UP000006514">
    <property type="component" value="Unassembled WGS sequence"/>
</dbReference>
<evidence type="ECO:0000313" key="2">
    <source>
        <dbReference type="Proteomes" id="UP000006514"/>
    </source>
</evidence>
<keyword evidence="2" id="KW-1185">Reference proteome</keyword>
<evidence type="ECO:0000313" key="1">
    <source>
        <dbReference type="EMBL" id="EJD33708.1"/>
    </source>
</evidence>
<accession>J0LB83</accession>
<sequence length="205" mass="22769">MSVCRPASYVLVIANAIVHLHAMHVAGDLDREFRSCNAADRAVLEDFFSSDWMLSTLGSKSEPFEAAQARAATATMDLVRLLALYDPISSVRVQFATPRAIAAEKANAYDPAWALLVEAARGVHHFVRAGAIRAAPPRKDEGQEEVFRRLVRLHELQRNFPPGREHDEKLLAQLAVAANERISQQFQGTCDGKRFFGGIWQRVMG</sequence>
<dbReference type="AlphaFoldDB" id="J0LB83"/>
<protein>
    <submittedName>
        <fullName evidence="1">Uncharacterized protein</fullName>
    </submittedName>
</protein>
<dbReference type="EMBL" id="JH688110">
    <property type="protein sequence ID" value="EJD33708.1"/>
    <property type="molecule type" value="Genomic_DNA"/>
</dbReference>
<reference evidence="2" key="1">
    <citation type="journal article" date="2012" name="Science">
        <title>The Paleozoic origin of enzymatic lignin decomposition reconstructed from 31 fungal genomes.</title>
        <authorList>
            <person name="Floudas D."/>
            <person name="Binder M."/>
            <person name="Riley R."/>
            <person name="Barry K."/>
            <person name="Blanchette R.A."/>
            <person name="Henrissat B."/>
            <person name="Martinez A.T."/>
            <person name="Otillar R."/>
            <person name="Spatafora J.W."/>
            <person name="Yadav J.S."/>
            <person name="Aerts A."/>
            <person name="Benoit I."/>
            <person name="Boyd A."/>
            <person name="Carlson A."/>
            <person name="Copeland A."/>
            <person name="Coutinho P.M."/>
            <person name="de Vries R.P."/>
            <person name="Ferreira P."/>
            <person name="Findley K."/>
            <person name="Foster B."/>
            <person name="Gaskell J."/>
            <person name="Glotzer D."/>
            <person name="Gorecki P."/>
            <person name="Heitman J."/>
            <person name="Hesse C."/>
            <person name="Hori C."/>
            <person name="Igarashi K."/>
            <person name="Jurgens J.A."/>
            <person name="Kallen N."/>
            <person name="Kersten P."/>
            <person name="Kohler A."/>
            <person name="Kuees U."/>
            <person name="Kumar T.K.A."/>
            <person name="Kuo A."/>
            <person name="LaButti K."/>
            <person name="Larrondo L.F."/>
            <person name="Lindquist E."/>
            <person name="Ling A."/>
            <person name="Lombard V."/>
            <person name="Lucas S."/>
            <person name="Lundell T."/>
            <person name="Martin R."/>
            <person name="McLaughlin D.J."/>
            <person name="Morgenstern I."/>
            <person name="Morin E."/>
            <person name="Murat C."/>
            <person name="Nagy L.G."/>
            <person name="Nolan M."/>
            <person name="Ohm R.A."/>
            <person name="Patyshakuliyeva A."/>
            <person name="Rokas A."/>
            <person name="Ruiz-Duenas F.J."/>
            <person name="Sabat G."/>
            <person name="Salamov A."/>
            <person name="Samejima M."/>
            <person name="Schmutz J."/>
            <person name="Slot J.C."/>
            <person name="St John F."/>
            <person name="Stenlid J."/>
            <person name="Sun H."/>
            <person name="Sun S."/>
            <person name="Syed K."/>
            <person name="Tsang A."/>
            <person name="Wiebenga A."/>
            <person name="Young D."/>
            <person name="Pisabarro A."/>
            <person name="Eastwood D.C."/>
            <person name="Martin F."/>
            <person name="Cullen D."/>
            <person name="Grigoriev I.V."/>
            <person name="Hibbett D.S."/>
        </authorList>
    </citation>
    <scope>NUCLEOTIDE SEQUENCE [LARGE SCALE GENOMIC DNA]</scope>
    <source>
        <strain evidence="2">TFB10046</strain>
    </source>
</reference>